<gene>
    <name evidence="1" type="ordered locus">RrIowa_1037</name>
</gene>
<keyword evidence="2" id="KW-1185">Reference proteome</keyword>
<dbReference type="EMBL" id="CP000766">
    <property type="protein sequence ID" value="ABY72840.1"/>
    <property type="molecule type" value="Genomic_DNA"/>
</dbReference>
<proteinExistence type="predicted"/>
<sequence length="31" mass="3649">MQIALDTYDIIKQEIIVHWTKNTSILNAKFT</sequence>
<dbReference type="Proteomes" id="UP000000796">
    <property type="component" value="Chromosome"/>
</dbReference>
<dbReference type="HOGENOM" id="CLU_3398208_0_0_5"/>
<reference evidence="1 2" key="2">
    <citation type="journal article" date="2015" name="Infect. Immun.">
        <title>Comparative genome sequencing of Rickettsia rickettsii strains that differ in virulence.</title>
        <authorList>
            <person name="Clark T.R."/>
            <person name="Noriea N.F."/>
            <person name="Bublitz D.C."/>
            <person name="Ellison D.W."/>
            <person name="Martens C."/>
            <person name="Lutter E.I."/>
            <person name="Hackstadt T."/>
        </authorList>
    </citation>
    <scope>NUCLEOTIDE SEQUENCE [LARGE SCALE GENOMIC DNA]</scope>
    <source>
        <strain evidence="1 2">Iowa</strain>
    </source>
</reference>
<dbReference type="KEGG" id="rrj:RrIowa_1037"/>
<name>B0BYB4_RICRO</name>
<dbReference type="AlphaFoldDB" id="B0BYB4"/>
<organism evidence="1 2">
    <name type="scientific">Rickettsia rickettsii (strain Iowa)</name>
    <dbReference type="NCBI Taxonomy" id="452659"/>
    <lineage>
        <taxon>Bacteria</taxon>
        <taxon>Pseudomonadati</taxon>
        <taxon>Pseudomonadota</taxon>
        <taxon>Alphaproteobacteria</taxon>
        <taxon>Rickettsiales</taxon>
        <taxon>Rickettsiaceae</taxon>
        <taxon>Rickettsieae</taxon>
        <taxon>Rickettsia</taxon>
        <taxon>spotted fever group</taxon>
    </lineage>
</organism>
<evidence type="ECO:0000313" key="1">
    <source>
        <dbReference type="EMBL" id="ABY72840.1"/>
    </source>
</evidence>
<protein>
    <submittedName>
        <fullName evidence="1">Uncharacterized protein</fullName>
    </submittedName>
</protein>
<accession>B0BYB4</accession>
<evidence type="ECO:0000313" key="2">
    <source>
        <dbReference type="Proteomes" id="UP000000796"/>
    </source>
</evidence>
<reference evidence="1 2" key="1">
    <citation type="journal article" date="2008" name="Infect. Immun.">
        <title>Genomic comparison of virulent Rickettsia rickettsii Sheila Smith and avirulent Rickettsia rickettsii Iowa.</title>
        <authorList>
            <person name="Ellison D.W."/>
            <person name="Clark T.R."/>
            <person name="Sturdevant D.E."/>
            <person name="Virtaneva K."/>
            <person name="Porcella S.F."/>
            <person name="Hackstadt T."/>
        </authorList>
    </citation>
    <scope>NUCLEOTIDE SEQUENCE [LARGE SCALE GENOMIC DNA]</scope>
    <source>
        <strain evidence="1 2">Iowa</strain>
    </source>
</reference>